<accession>A0ACC2TYI0</accession>
<proteinExistence type="predicted"/>
<reference evidence="1" key="1">
    <citation type="submission" date="2022-04" db="EMBL/GenBank/DDBJ databases">
        <title>Genome of the entomopathogenic fungus Entomophthora muscae.</title>
        <authorList>
            <person name="Elya C."/>
            <person name="Lovett B.R."/>
            <person name="Lee E."/>
            <person name="Macias A.M."/>
            <person name="Hajek A.E."/>
            <person name="De Bivort B.L."/>
            <person name="Kasson M.T."/>
            <person name="De Fine Licht H.H."/>
            <person name="Stajich J.E."/>
        </authorList>
    </citation>
    <scope>NUCLEOTIDE SEQUENCE</scope>
    <source>
        <strain evidence="1">Berkeley</strain>
    </source>
</reference>
<dbReference type="EMBL" id="QTSX02001666">
    <property type="protein sequence ID" value="KAJ9079714.1"/>
    <property type="molecule type" value="Genomic_DNA"/>
</dbReference>
<comment type="caution">
    <text evidence="1">The sequence shown here is derived from an EMBL/GenBank/DDBJ whole genome shotgun (WGS) entry which is preliminary data.</text>
</comment>
<keyword evidence="2" id="KW-1185">Reference proteome</keyword>
<sequence length="117" mass="12843">MEPTAATETTSTQIFGALYSILTELVDPMVPNSGPWSLLGQSHLFYGGLYPLAWLHPILDRPIPPPIPGFLKVALVSPMADIIYDKLMEDPSLLGKELVEIKRALWKLAVDTKVSKG</sequence>
<evidence type="ECO:0000313" key="2">
    <source>
        <dbReference type="Proteomes" id="UP001165960"/>
    </source>
</evidence>
<gene>
    <name evidence="1" type="ORF">DSO57_1032580</name>
</gene>
<protein>
    <submittedName>
        <fullName evidence="1">Uncharacterized protein</fullName>
    </submittedName>
</protein>
<evidence type="ECO:0000313" key="1">
    <source>
        <dbReference type="EMBL" id="KAJ9079714.1"/>
    </source>
</evidence>
<dbReference type="Proteomes" id="UP001165960">
    <property type="component" value="Unassembled WGS sequence"/>
</dbReference>
<name>A0ACC2TYI0_9FUNG</name>
<organism evidence="1 2">
    <name type="scientific">Entomophthora muscae</name>
    <dbReference type="NCBI Taxonomy" id="34485"/>
    <lineage>
        <taxon>Eukaryota</taxon>
        <taxon>Fungi</taxon>
        <taxon>Fungi incertae sedis</taxon>
        <taxon>Zoopagomycota</taxon>
        <taxon>Entomophthoromycotina</taxon>
        <taxon>Entomophthoromycetes</taxon>
        <taxon>Entomophthorales</taxon>
        <taxon>Entomophthoraceae</taxon>
        <taxon>Entomophthora</taxon>
    </lineage>
</organism>